<dbReference type="InterPro" id="IPR027094">
    <property type="entry name" value="Mitofusin_fam"/>
</dbReference>
<comment type="subcellular location">
    <subcellularLocation>
        <location evidence="1">Membrane</location>
    </subcellularLocation>
</comment>
<dbReference type="AlphaFoldDB" id="A0A975AYQ8"/>
<evidence type="ECO:0000313" key="8">
    <source>
        <dbReference type="EMBL" id="QSZ41056.1"/>
    </source>
</evidence>
<dbReference type="InterPro" id="IPR027417">
    <property type="entry name" value="P-loop_NTPase"/>
</dbReference>
<evidence type="ECO:0000313" key="9">
    <source>
        <dbReference type="Proteomes" id="UP000671852"/>
    </source>
</evidence>
<feature type="coiled-coil region" evidence="6">
    <location>
        <begin position="480"/>
        <end position="507"/>
    </location>
</feature>
<dbReference type="RefSeq" id="WP_207562328.1">
    <property type="nucleotide sequence ID" value="NZ_CP046072.1"/>
</dbReference>
<keyword evidence="4" id="KW-0342">GTP-binding</keyword>
<sequence>MDEKIDDETFFEVSALLLSLNRKTLETFLNLKSFSPLMSTLTDEKVKNIDSLYSLQNSIIKHFDKHSSKNNIHHLHSAFNYLKEESLLDSLSYEKLISLFDPSLLNKKNRSEKESHVYENFHTDKKDILVTIEELKKLFSVSKKLDSIEEYLNSQTFSIGITGVMNAGKSTMLNALMGKEILGTSVVPETANLTVVKYSQTPSAKVLYWNEQEWGSIVKSARSIKAMSRYVSETENYFKDMLDEYILKETRVDDISIESLSEYTSANDKKSNLVKSVQLETSLEFLQEGIEIVDTPGLDDTVIQREQITKEYLSKCDVMLHLMNVSQSATLKDIEFIIDAVLYQNVSKVLIVITRVDMVSKEDVSEVIEYTKSSIARRLYEQNEDAKLDYILQTLHFIALSGKMALLHKTQKSQEAINAGYSLEQTGILEIEDYIKETLFGKKNSRSSLIIHSAKSRLKESINKELEALKYENSLLFKSEDEIDEELNELQTKKVKQQESFELLKQQISGYEVELSNYLTRLQIFLENELKSLQNVLRQRLIDETKYTLQKQKATPELKDIQRIIQSALKHGLMDIIREYRYKFVKKSTEISEIIRLQYDEIDEMKEGSFSAFEHQEIFAESYENGFLTSNYEVLLQRVSKLLGIASMKKLLNVDEELALIIKDEFISIESEIKVKAKTLSKELLNELILTINRPITELQEGLLESENMLNNHIKLLKENVNSKELKSLEIYEKIKNIELILQRYS</sequence>
<dbReference type="InterPro" id="IPR000198">
    <property type="entry name" value="RhoGAP_dom"/>
</dbReference>
<feature type="domain" description="Rho-GAP" evidence="7">
    <location>
        <begin position="1"/>
        <end position="139"/>
    </location>
</feature>
<gene>
    <name evidence="8" type="ORF">GJV85_02640</name>
</gene>
<dbReference type="SUPFAM" id="SSF52540">
    <property type="entry name" value="P-loop containing nucleoside triphosphate hydrolases"/>
    <property type="match status" value="1"/>
</dbReference>
<evidence type="ECO:0000256" key="1">
    <source>
        <dbReference type="ARBA" id="ARBA00004370"/>
    </source>
</evidence>
<evidence type="ECO:0000256" key="2">
    <source>
        <dbReference type="ARBA" id="ARBA00022741"/>
    </source>
</evidence>
<keyword evidence="8" id="KW-0067">ATP-binding</keyword>
<dbReference type="GO" id="GO:0007165">
    <property type="term" value="P:signal transduction"/>
    <property type="evidence" value="ECO:0007669"/>
    <property type="project" value="InterPro"/>
</dbReference>
<dbReference type="PANTHER" id="PTHR10465">
    <property type="entry name" value="TRANSMEMBRANE GTPASE FZO1"/>
    <property type="match status" value="1"/>
</dbReference>
<dbReference type="GO" id="GO:0016020">
    <property type="term" value="C:membrane"/>
    <property type="evidence" value="ECO:0007669"/>
    <property type="project" value="UniProtKB-SubCell"/>
</dbReference>
<protein>
    <submittedName>
        <fullName evidence="8">ATP-binding protein</fullName>
    </submittedName>
</protein>
<dbReference type="GO" id="GO:0005525">
    <property type="term" value="F:GTP binding"/>
    <property type="evidence" value="ECO:0007669"/>
    <property type="project" value="UniProtKB-KW"/>
</dbReference>
<dbReference type="EMBL" id="CP046072">
    <property type="protein sequence ID" value="QSZ41056.1"/>
    <property type="molecule type" value="Genomic_DNA"/>
</dbReference>
<keyword evidence="3" id="KW-0378">Hydrolase</keyword>
<keyword evidence="6" id="KW-0175">Coiled coil</keyword>
<reference evidence="8" key="1">
    <citation type="submission" date="2019-11" db="EMBL/GenBank/DDBJ databases">
        <authorList>
            <person name="Kojima H."/>
        </authorList>
    </citation>
    <scope>NUCLEOTIDE SEQUENCE</scope>
    <source>
        <strain evidence="8">H1576</strain>
    </source>
</reference>
<dbReference type="InterPro" id="IPR045063">
    <property type="entry name" value="Dynamin_N"/>
</dbReference>
<name>A0A975AYQ8_9BACT</name>
<dbReference type="GO" id="GO:0003924">
    <property type="term" value="F:GTPase activity"/>
    <property type="evidence" value="ECO:0007669"/>
    <property type="project" value="InterPro"/>
</dbReference>
<accession>A0A975AYQ8</accession>
<dbReference type="PROSITE" id="PS50238">
    <property type="entry name" value="RHOGAP"/>
    <property type="match status" value="1"/>
</dbReference>
<evidence type="ECO:0000256" key="4">
    <source>
        <dbReference type="ARBA" id="ARBA00023134"/>
    </source>
</evidence>
<dbReference type="KEGG" id="saqt:GJV85_02640"/>
<dbReference type="Pfam" id="PF00350">
    <property type="entry name" value="Dynamin_N"/>
    <property type="match status" value="1"/>
</dbReference>
<keyword evidence="9" id="KW-1185">Reference proteome</keyword>
<reference evidence="8" key="2">
    <citation type="submission" date="2021-04" db="EMBL/GenBank/DDBJ databases">
        <title>Isolation and characterization of a novel species of the genus Sulfurimonas.</title>
        <authorList>
            <person name="Fukui M."/>
        </authorList>
    </citation>
    <scope>NUCLEOTIDE SEQUENCE</scope>
    <source>
        <strain evidence="8">H1576</strain>
    </source>
</reference>
<dbReference type="GO" id="GO:0005524">
    <property type="term" value="F:ATP binding"/>
    <property type="evidence" value="ECO:0007669"/>
    <property type="project" value="UniProtKB-KW"/>
</dbReference>
<keyword evidence="5" id="KW-0472">Membrane</keyword>
<keyword evidence="2" id="KW-0547">Nucleotide-binding</keyword>
<dbReference type="Proteomes" id="UP000671852">
    <property type="component" value="Chromosome"/>
</dbReference>
<dbReference type="CDD" id="cd09912">
    <property type="entry name" value="DLP_2"/>
    <property type="match status" value="1"/>
</dbReference>
<evidence type="ECO:0000256" key="5">
    <source>
        <dbReference type="ARBA" id="ARBA00023136"/>
    </source>
</evidence>
<proteinExistence type="predicted"/>
<evidence type="ECO:0000259" key="7">
    <source>
        <dbReference type="PROSITE" id="PS50238"/>
    </source>
</evidence>
<organism evidence="8 9">
    <name type="scientific">Sulfurimonas aquatica</name>
    <dbReference type="NCBI Taxonomy" id="2672570"/>
    <lineage>
        <taxon>Bacteria</taxon>
        <taxon>Pseudomonadati</taxon>
        <taxon>Campylobacterota</taxon>
        <taxon>Epsilonproteobacteria</taxon>
        <taxon>Campylobacterales</taxon>
        <taxon>Sulfurimonadaceae</taxon>
        <taxon>Sulfurimonas</taxon>
    </lineage>
</organism>
<dbReference type="PANTHER" id="PTHR10465:SF0">
    <property type="entry name" value="SARCALUMENIN"/>
    <property type="match status" value="1"/>
</dbReference>
<dbReference type="Gene3D" id="3.40.50.300">
    <property type="entry name" value="P-loop containing nucleotide triphosphate hydrolases"/>
    <property type="match status" value="1"/>
</dbReference>
<evidence type="ECO:0000256" key="6">
    <source>
        <dbReference type="SAM" id="Coils"/>
    </source>
</evidence>
<evidence type="ECO:0000256" key="3">
    <source>
        <dbReference type="ARBA" id="ARBA00022801"/>
    </source>
</evidence>